<dbReference type="PROSITE" id="PS50082">
    <property type="entry name" value="WD_REPEATS_2"/>
    <property type="match status" value="8"/>
</dbReference>
<dbReference type="PROSITE" id="PS50294">
    <property type="entry name" value="WD_REPEATS_REGION"/>
    <property type="match status" value="8"/>
</dbReference>
<dbReference type="Pfam" id="PF00400">
    <property type="entry name" value="WD40"/>
    <property type="match status" value="3"/>
</dbReference>
<dbReference type="CDD" id="cd00200">
    <property type="entry name" value="WD40"/>
    <property type="match status" value="1"/>
</dbReference>
<dbReference type="InterPro" id="IPR056884">
    <property type="entry name" value="NPHP3-like_N"/>
</dbReference>
<dbReference type="InterPro" id="IPR036322">
    <property type="entry name" value="WD40_repeat_dom_sf"/>
</dbReference>
<dbReference type="InterPro" id="IPR020472">
    <property type="entry name" value="WD40_PAC1"/>
</dbReference>
<dbReference type="PANTHER" id="PTHR44129">
    <property type="entry name" value="WD REPEAT-CONTAINING PROTEIN POP1"/>
    <property type="match status" value="1"/>
</dbReference>
<evidence type="ECO:0000313" key="7">
    <source>
        <dbReference type="Proteomes" id="UP001232148"/>
    </source>
</evidence>
<feature type="repeat" description="WD" evidence="3">
    <location>
        <begin position="673"/>
        <end position="714"/>
    </location>
</feature>
<dbReference type="Gene3D" id="3.40.50.300">
    <property type="entry name" value="P-loop containing nucleotide triphosphate hydrolases"/>
    <property type="match status" value="1"/>
</dbReference>
<organism evidence="6 7">
    <name type="scientific">Colletotrichum zoysiae</name>
    <dbReference type="NCBI Taxonomy" id="1216348"/>
    <lineage>
        <taxon>Eukaryota</taxon>
        <taxon>Fungi</taxon>
        <taxon>Dikarya</taxon>
        <taxon>Ascomycota</taxon>
        <taxon>Pezizomycotina</taxon>
        <taxon>Sordariomycetes</taxon>
        <taxon>Hypocreomycetidae</taxon>
        <taxon>Glomerellales</taxon>
        <taxon>Glomerellaceae</taxon>
        <taxon>Colletotrichum</taxon>
        <taxon>Colletotrichum graminicola species complex</taxon>
    </lineage>
</organism>
<dbReference type="InterPro" id="IPR027417">
    <property type="entry name" value="P-loop_NTPase"/>
</dbReference>
<dbReference type="SUPFAM" id="SSF50998">
    <property type="entry name" value="Quinoprotein alcohol dehydrogenase-like"/>
    <property type="match status" value="1"/>
</dbReference>
<dbReference type="InterPro" id="IPR055442">
    <property type="entry name" value="Beta-prop_EML-like_2nd"/>
</dbReference>
<dbReference type="PRINTS" id="PR00320">
    <property type="entry name" value="GPROTEINBRPT"/>
</dbReference>
<dbReference type="InterPro" id="IPR001680">
    <property type="entry name" value="WD40_rpt"/>
</dbReference>
<sequence length="1094" mass="122162">MTGNFRAKRNKEEIEDADRGTRKRIARRDSDAVETTLDGASQRAADDPTTPTAVPSHSINQGGSYYDGNVTVYGGSSHQGNIVNIHQTADRCLADLLVTDPRHDKKRIQDTKGGLLKDSYVWVLDNHDFCRWRDDQHKRLLWVNGDPGKGKTMLLCGIIDELETTGTEEARAQLKHVSYFFCQATDDRLNTATAVLRGLLFMLLDQDRSLVSHIKKRYDVAGKKLFEGVNAWQAMSEIFVNLLHDPKLQGVCLLIDALDECSTGREQLLNLISQTSQSTSAKWLVSSRNWRQIEERLRTSQRLSLEVNAMSVSTAVNSYVTFKVAELSQLKSYRDETASEVRQHLSSKADGTFLWVALVCEELRKVFEWEAMQIAESFPPGLGPLYERMATQISESRHASLCYRILAMVAIAYRPLSFAESRIFIQEWQGFLSNNQPLYDMISLCGSFLTIREDTIYFVHQSAKDFLLNKEYNAINQILPLGIAHQHHIIFSRSLDALSGTLRRDIYELRSPGIPIEDAKPPDPDPLAPLKYSSTHWVDHLEHSNIAQGLARSDAQDDTRVYTFLETHFLHWVEAQSLLKSMPQAVAAMQKLATLVSCTGGTQQLVQLVRDALRFILSYKQGVESFPLQIYMAGLLFSPSLSMVRRIFFQSAPAWITVVTGIDLNWNACLQTLEGHEDYVNSVAFSPDGRQIASASNDRTVKVWDAITGQCQQTLKDHSSWVKSVAFSRDGRQLASASDDNTGKVWDTATGQCLQILKVNSNWIKSVAFSPDGRQLASALTSASNDRTVMVWNIATGQCQQTLEGHSSWVNSVAFLPDRHQLVSASDDNTVKFWDTATGQCLQTLNHNDSVNSVAFSPDGRQLASASNDRTVKVWDIATGQCQQTLNGHSEWVMSVAFSPDGRQLASASEDNTVKVWDTATGGQYQETLNGHSHWVNSVAFSPDGRQLASASEDNTVKVWDTATGQCQQTLNHNDSVNLVAFSPDGLQLASASEDNTVKVWDTATGQCQQTLEGHSDLENVFRATTQKPIQQPNHQHYMLSQDYAWIVNGSQNILWLPPEYRPVCEAMEGSRIAIGCRSGRVLLVQFTSENFQL</sequence>
<evidence type="ECO:0000256" key="3">
    <source>
        <dbReference type="PROSITE-ProRule" id="PRU00221"/>
    </source>
</evidence>
<comment type="caution">
    <text evidence="6">The sequence shown here is derived from an EMBL/GenBank/DDBJ whole genome shotgun (WGS) entry which is preliminary data.</text>
</comment>
<dbReference type="PROSITE" id="PS00678">
    <property type="entry name" value="WD_REPEATS_1"/>
    <property type="match status" value="6"/>
</dbReference>
<feature type="repeat" description="WD" evidence="3">
    <location>
        <begin position="757"/>
        <end position="802"/>
    </location>
</feature>
<gene>
    <name evidence="6" type="ORF">LX32DRAFT_637476</name>
</gene>
<evidence type="ECO:0000256" key="2">
    <source>
        <dbReference type="ARBA" id="ARBA00022737"/>
    </source>
</evidence>
<dbReference type="SUPFAM" id="SSF52540">
    <property type="entry name" value="P-loop containing nucleoside triphosphate hydrolases"/>
    <property type="match status" value="1"/>
</dbReference>
<dbReference type="Pfam" id="PF23414">
    <property type="entry name" value="Beta-prop_EML_2"/>
    <property type="match status" value="1"/>
</dbReference>
<dbReference type="InterPro" id="IPR019775">
    <property type="entry name" value="WD40_repeat_CS"/>
</dbReference>
<feature type="repeat" description="WD" evidence="3">
    <location>
        <begin position="844"/>
        <end position="885"/>
    </location>
</feature>
<name>A0AAD9HNF4_9PEZI</name>
<feature type="repeat" description="WD" evidence="3">
    <location>
        <begin position="970"/>
        <end position="1011"/>
    </location>
</feature>
<feature type="repeat" description="WD" evidence="3">
    <location>
        <begin position="715"/>
        <end position="756"/>
    </location>
</feature>
<dbReference type="PROSITE" id="PS50837">
    <property type="entry name" value="NACHT"/>
    <property type="match status" value="1"/>
</dbReference>
<dbReference type="Pfam" id="PF24883">
    <property type="entry name" value="NPHP3_N"/>
    <property type="match status" value="1"/>
</dbReference>
<dbReference type="InterPro" id="IPR050349">
    <property type="entry name" value="WD_LIS1/nudF_dynein_reg"/>
</dbReference>
<dbReference type="InterPro" id="IPR015943">
    <property type="entry name" value="WD40/YVTN_repeat-like_dom_sf"/>
</dbReference>
<feature type="repeat" description="WD" evidence="3">
    <location>
        <begin position="803"/>
        <end position="844"/>
    </location>
</feature>
<dbReference type="InterPro" id="IPR007111">
    <property type="entry name" value="NACHT_NTPase"/>
</dbReference>
<feature type="domain" description="NACHT" evidence="5">
    <location>
        <begin position="139"/>
        <end position="365"/>
    </location>
</feature>
<keyword evidence="1 3" id="KW-0853">WD repeat</keyword>
<evidence type="ECO:0000259" key="5">
    <source>
        <dbReference type="PROSITE" id="PS50837"/>
    </source>
</evidence>
<reference evidence="6" key="1">
    <citation type="submission" date="2021-06" db="EMBL/GenBank/DDBJ databases">
        <title>Comparative genomics, transcriptomics and evolutionary studies reveal genomic signatures of adaptation to plant cell wall in hemibiotrophic fungi.</title>
        <authorList>
            <consortium name="DOE Joint Genome Institute"/>
            <person name="Baroncelli R."/>
            <person name="Diaz J.F."/>
            <person name="Benocci T."/>
            <person name="Peng M."/>
            <person name="Battaglia E."/>
            <person name="Haridas S."/>
            <person name="Andreopoulos W."/>
            <person name="Labutti K."/>
            <person name="Pangilinan J."/>
            <person name="Floch G.L."/>
            <person name="Makela M.R."/>
            <person name="Henrissat B."/>
            <person name="Grigoriev I.V."/>
            <person name="Crouch J.A."/>
            <person name="De Vries R.P."/>
            <person name="Sukno S.A."/>
            <person name="Thon M.R."/>
        </authorList>
    </citation>
    <scope>NUCLEOTIDE SEQUENCE</scope>
    <source>
        <strain evidence="6">MAFF235873</strain>
    </source>
</reference>
<evidence type="ECO:0000313" key="6">
    <source>
        <dbReference type="EMBL" id="KAK2031149.1"/>
    </source>
</evidence>
<accession>A0AAD9HNF4</accession>
<keyword evidence="2" id="KW-0677">Repeat</keyword>
<dbReference type="Proteomes" id="UP001232148">
    <property type="component" value="Unassembled WGS sequence"/>
</dbReference>
<dbReference type="Gene3D" id="2.130.10.10">
    <property type="entry name" value="YVTN repeat-like/Quinoprotein amine dehydrogenase"/>
    <property type="match status" value="4"/>
</dbReference>
<evidence type="ECO:0000256" key="4">
    <source>
        <dbReference type="SAM" id="MobiDB-lite"/>
    </source>
</evidence>
<dbReference type="SMART" id="SM00320">
    <property type="entry name" value="WD40"/>
    <property type="match status" value="8"/>
</dbReference>
<dbReference type="SUPFAM" id="SSF50978">
    <property type="entry name" value="WD40 repeat-like"/>
    <property type="match status" value="1"/>
</dbReference>
<dbReference type="FunFam" id="3.40.50.300:FF:001638">
    <property type="entry name" value="NACHT and WD40 domain protein"/>
    <property type="match status" value="1"/>
</dbReference>
<dbReference type="EMBL" id="MU842843">
    <property type="protein sequence ID" value="KAK2031149.1"/>
    <property type="molecule type" value="Genomic_DNA"/>
</dbReference>
<proteinExistence type="predicted"/>
<evidence type="ECO:0000256" key="1">
    <source>
        <dbReference type="ARBA" id="ARBA00022574"/>
    </source>
</evidence>
<dbReference type="InterPro" id="IPR011047">
    <property type="entry name" value="Quinoprotein_ADH-like_sf"/>
</dbReference>
<protein>
    <submittedName>
        <fullName evidence="6">WD40 repeat-like protein</fullName>
    </submittedName>
</protein>
<keyword evidence="7" id="KW-1185">Reference proteome</keyword>
<feature type="region of interest" description="Disordered" evidence="4">
    <location>
        <begin position="1"/>
        <end position="61"/>
    </location>
</feature>
<feature type="repeat" description="WD" evidence="3">
    <location>
        <begin position="929"/>
        <end position="970"/>
    </location>
</feature>
<feature type="compositionally biased region" description="Polar residues" evidence="4">
    <location>
        <begin position="49"/>
        <end position="61"/>
    </location>
</feature>
<dbReference type="AlphaFoldDB" id="A0AAD9HNF4"/>
<feature type="repeat" description="WD" evidence="3">
    <location>
        <begin position="886"/>
        <end position="927"/>
    </location>
</feature>